<sequence length="241" mass="26465">MPQVVLDAANLKKALRHLAKVDADFARALKEVGHPELRRVPSGFGGLMRSIVGQQVSVHAARSIWLRLEAAVPSMEPADFLKLGDEDLRAVGLSAAKMKYGRSLATDIVEGRIDFAALEALDDEAAIAMLTQAKGIGPWTAEIYLMFAHGRPDIMPGLDLGLVIAAQHLKKLRTRPDAKRLVKIAEAWRPWRSAAALLLWHWRRNMPDWSAREPKVAPVDPVAKTVPKATPKTTKIKAEAS</sequence>
<evidence type="ECO:0000256" key="3">
    <source>
        <dbReference type="ARBA" id="ARBA00022763"/>
    </source>
</evidence>
<dbReference type="InterPro" id="IPR011257">
    <property type="entry name" value="DNA_glycosylase"/>
</dbReference>
<dbReference type="PANTHER" id="PTHR43003:SF5">
    <property type="entry name" value="DNA-3-METHYLADENINE GLYCOSYLASE"/>
    <property type="match status" value="1"/>
</dbReference>
<evidence type="ECO:0000256" key="4">
    <source>
        <dbReference type="ARBA" id="ARBA00023204"/>
    </source>
</evidence>
<dbReference type="Gene3D" id="1.10.340.30">
    <property type="entry name" value="Hypothetical protein, domain 2"/>
    <property type="match status" value="1"/>
</dbReference>
<dbReference type="Gene3D" id="1.10.1670.40">
    <property type="match status" value="1"/>
</dbReference>
<accession>A0A1T4T5G4</accession>
<evidence type="ECO:0000313" key="6">
    <source>
        <dbReference type="EMBL" id="SKA35686.1"/>
    </source>
</evidence>
<dbReference type="EC" id="3.2.2.21" evidence="2"/>
<protein>
    <recommendedName>
        <fullName evidence="2">DNA-3-methyladenine glycosylase II</fullName>
        <ecNumber evidence="2">3.2.2.21</ecNumber>
    </recommendedName>
</protein>
<dbReference type="GO" id="GO:0006285">
    <property type="term" value="P:base-excision repair, AP site formation"/>
    <property type="evidence" value="ECO:0007669"/>
    <property type="project" value="TreeGrafter"/>
</dbReference>
<feature type="domain" description="HhH-GPD" evidence="5">
    <location>
        <begin position="52"/>
        <end position="204"/>
    </location>
</feature>
<comment type="catalytic activity">
    <reaction evidence="1">
        <text>Hydrolysis of alkylated DNA, releasing 3-methyladenine, 3-methylguanine, 7-methylguanine and 7-methyladenine.</text>
        <dbReference type="EC" id="3.2.2.21"/>
    </reaction>
</comment>
<dbReference type="GO" id="GO:0032993">
    <property type="term" value="C:protein-DNA complex"/>
    <property type="evidence" value="ECO:0007669"/>
    <property type="project" value="TreeGrafter"/>
</dbReference>
<dbReference type="GO" id="GO:0005737">
    <property type="term" value="C:cytoplasm"/>
    <property type="evidence" value="ECO:0007669"/>
    <property type="project" value="TreeGrafter"/>
</dbReference>
<organism evidence="6 7">
    <name type="scientific">Enhydrobacter aerosaccus</name>
    <dbReference type="NCBI Taxonomy" id="225324"/>
    <lineage>
        <taxon>Bacteria</taxon>
        <taxon>Pseudomonadati</taxon>
        <taxon>Pseudomonadota</taxon>
        <taxon>Alphaproteobacteria</taxon>
        <taxon>Hyphomicrobiales</taxon>
        <taxon>Enhydrobacter</taxon>
    </lineage>
</organism>
<gene>
    <name evidence="6" type="ORF">SAMN02745126_05709</name>
</gene>
<dbReference type="GO" id="GO:0008725">
    <property type="term" value="F:DNA-3-methyladenine glycosylase activity"/>
    <property type="evidence" value="ECO:0007669"/>
    <property type="project" value="TreeGrafter"/>
</dbReference>
<evidence type="ECO:0000259" key="5">
    <source>
        <dbReference type="SMART" id="SM00478"/>
    </source>
</evidence>
<evidence type="ECO:0000313" key="7">
    <source>
        <dbReference type="Proteomes" id="UP000190092"/>
    </source>
</evidence>
<name>A0A1T4T5G4_9HYPH</name>
<dbReference type="CDD" id="cd00056">
    <property type="entry name" value="ENDO3c"/>
    <property type="match status" value="1"/>
</dbReference>
<proteinExistence type="predicted"/>
<dbReference type="RefSeq" id="WP_085937540.1">
    <property type="nucleotide sequence ID" value="NZ_FUWJ01000013.1"/>
</dbReference>
<evidence type="ECO:0000256" key="2">
    <source>
        <dbReference type="ARBA" id="ARBA00012000"/>
    </source>
</evidence>
<evidence type="ECO:0000256" key="1">
    <source>
        <dbReference type="ARBA" id="ARBA00000086"/>
    </source>
</evidence>
<reference evidence="7" key="1">
    <citation type="submission" date="2017-02" db="EMBL/GenBank/DDBJ databases">
        <authorList>
            <person name="Varghese N."/>
            <person name="Submissions S."/>
        </authorList>
    </citation>
    <scope>NUCLEOTIDE SEQUENCE [LARGE SCALE GENOMIC DNA]</scope>
    <source>
        <strain evidence="7">ATCC 27094</strain>
    </source>
</reference>
<dbReference type="Pfam" id="PF00730">
    <property type="entry name" value="HhH-GPD"/>
    <property type="match status" value="1"/>
</dbReference>
<dbReference type="OrthoDB" id="9811249at2"/>
<dbReference type="SUPFAM" id="SSF48150">
    <property type="entry name" value="DNA-glycosylase"/>
    <property type="match status" value="1"/>
</dbReference>
<dbReference type="EMBL" id="FUWJ01000013">
    <property type="protein sequence ID" value="SKA35686.1"/>
    <property type="molecule type" value="Genomic_DNA"/>
</dbReference>
<dbReference type="GO" id="GO:0006307">
    <property type="term" value="P:DNA alkylation repair"/>
    <property type="evidence" value="ECO:0007669"/>
    <property type="project" value="TreeGrafter"/>
</dbReference>
<keyword evidence="3" id="KW-0227">DNA damage</keyword>
<keyword evidence="4" id="KW-0234">DNA repair</keyword>
<dbReference type="SMART" id="SM00478">
    <property type="entry name" value="ENDO3c"/>
    <property type="match status" value="1"/>
</dbReference>
<dbReference type="GO" id="GO:0032131">
    <property type="term" value="F:alkylated DNA binding"/>
    <property type="evidence" value="ECO:0007669"/>
    <property type="project" value="TreeGrafter"/>
</dbReference>
<dbReference type="InterPro" id="IPR051912">
    <property type="entry name" value="Alkylbase_DNA_Glycosylase/TA"/>
</dbReference>
<dbReference type="PANTHER" id="PTHR43003">
    <property type="entry name" value="DNA-3-METHYLADENINE GLYCOSYLASE"/>
    <property type="match status" value="1"/>
</dbReference>
<dbReference type="Proteomes" id="UP000190092">
    <property type="component" value="Unassembled WGS sequence"/>
</dbReference>
<keyword evidence="7" id="KW-1185">Reference proteome</keyword>
<dbReference type="AlphaFoldDB" id="A0A1T4T5G4"/>
<dbReference type="InterPro" id="IPR003265">
    <property type="entry name" value="HhH-GPD_domain"/>
</dbReference>
<dbReference type="GO" id="GO:0043916">
    <property type="term" value="F:DNA-7-methylguanine glycosylase activity"/>
    <property type="evidence" value="ECO:0007669"/>
    <property type="project" value="TreeGrafter"/>
</dbReference>
<dbReference type="STRING" id="225324.SAMN02745126_05709"/>